<evidence type="ECO:0000313" key="2">
    <source>
        <dbReference type="Proteomes" id="UP000004018"/>
    </source>
</evidence>
<keyword evidence="2" id="KW-1185">Reference proteome</keyword>
<reference evidence="1 2" key="1">
    <citation type="submission" date="2011-04" db="EMBL/GenBank/DDBJ databases">
        <authorList>
            <person name="Harkins D.M."/>
            <person name="Madupu R."/>
            <person name="Durkin A.S."/>
            <person name="Torralba M."/>
            <person name="Methe B."/>
            <person name="Sutton G.G."/>
            <person name="Nelson K.E."/>
        </authorList>
    </citation>
    <scope>NUCLEOTIDE SEQUENCE [LARGE SCALE GENOMIC DNA]</scope>
    <source>
        <strain evidence="1 2">UPII 199-6</strain>
    </source>
</reference>
<gene>
    <name evidence="1" type="ORF">HMPREF1039_1163</name>
</gene>
<name>A0ABN0D0X9_9FIRM</name>
<accession>A0ABN0D0X9</accession>
<dbReference type="Proteomes" id="UP000004018">
    <property type="component" value="Unassembled WGS sequence"/>
</dbReference>
<proteinExistence type="predicted"/>
<protein>
    <submittedName>
        <fullName evidence="1">Uncharacterized protein</fullName>
    </submittedName>
</protein>
<sequence>MFRKLKRKIGAQQDCFLTEETVLFFYFYKIFSVKTFQKHKFSVQWKNKQ</sequence>
<organism evidence="1 2">
    <name type="scientific">Megasphaera lornae</name>
    <dbReference type="NCBI Taxonomy" id="1000568"/>
    <lineage>
        <taxon>Bacteria</taxon>
        <taxon>Bacillati</taxon>
        <taxon>Bacillota</taxon>
        <taxon>Negativicutes</taxon>
        <taxon>Veillonellales</taxon>
        <taxon>Veillonellaceae</taxon>
        <taxon>Megasphaera</taxon>
    </lineage>
</organism>
<evidence type="ECO:0000313" key="1">
    <source>
        <dbReference type="EMBL" id="EGL40692.1"/>
    </source>
</evidence>
<comment type="caution">
    <text evidence="1">The sequence shown here is derived from an EMBL/GenBank/DDBJ whole genome shotgun (WGS) entry which is preliminary data.</text>
</comment>
<dbReference type="EMBL" id="AFIJ01000023">
    <property type="protein sequence ID" value="EGL40692.1"/>
    <property type="molecule type" value="Genomic_DNA"/>
</dbReference>